<evidence type="ECO:0000256" key="1">
    <source>
        <dbReference type="SAM" id="Coils"/>
    </source>
</evidence>
<dbReference type="Proteomes" id="UP001369086">
    <property type="component" value="Unassembled WGS sequence"/>
</dbReference>
<gene>
    <name evidence="3" type="ORF">HHUSO_G14142</name>
</gene>
<evidence type="ECO:0000313" key="4">
    <source>
        <dbReference type="Proteomes" id="UP001369086"/>
    </source>
</evidence>
<feature type="region of interest" description="Disordered" evidence="2">
    <location>
        <begin position="273"/>
        <end position="384"/>
    </location>
</feature>
<feature type="compositionally biased region" description="Basic and acidic residues" evidence="2">
    <location>
        <begin position="303"/>
        <end position="317"/>
    </location>
</feature>
<accession>A0ABR0ZID8</accession>
<keyword evidence="1" id="KW-0175">Coiled coil</keyword>
<organism evidence="3 4">
    <name type="scientific">Huso huso</name>
    <name type="common">Beluga</name>
    <name type="synonym">Acipenser huso</name>
    <dbReference type="NCBI Taxonomy" id="61971"/>
    <lineage>
        <taxon>Eukaryota</taxon>
        <taxon>Metazoa</taxon>
        <taxon>Chordata</taxon>
        <taxon>Craniata</taxon>
        <taxon>Vertebrata</taxon>
        <taxon>Euteleostomi</taxon>
        <taxon>Actinopterygii</taxon>
        <taxon>Chondrostei</taxon>
        <taxon>Acipenseriformes</taxon>
        <taxon>Acipenseridae</taxon>
        <taxon>Huso</taxon>
    </lineage>
</organism>
<comment type="caution">
    <text evidence="3">The sequence shown here is derived from an EMBL/GenBank/DDBJ whole genome shotgun (WGS) entry which is preliminary data.</text>
</comment>
<feature type="coiled-coil region" evidence="1">
    <location>
        <begin position="76"/>
        <end position="124"/>
    </location>
</feature>
<dbReference type="PANTHER" id="PTHR34533">
    <property type="entry name" value="TRANSMEMBRANE PROTEIN CCDC163"/>
    <property type="match status" value="1"/>
</dbReference>
<dbReference type="PANTHER" id="PTHR34533:SF3">
    <property type="entry name" value="BICD FAMILY-LIKE CARGO ADAPTER 2"/>
    <property type="match status" value="1"/>
</dbReference>
<feature type="region of interest" description="Disordered" evidence="2">
    <location>
        <begin position="205"/>
        <end position="225"/>
    </location>
</feature>
<sequence>MDWDTQLSSILSTTDSSMARIRASHSCVFVLHSDELGDSLHMKSLLYQEPSPFPSYLEPLPPRMERGDLTGVHTQLQSQSQAIESLTQTVLKLEKDRELQQHRIQTLEEEVRRLRTRGEEEQRRSPERRLERRVEEWKREVTSELYSLRAQLQREAERAGSQGQQEIQDSKKLLREECETLRREVEHIKLQLRRQEEELLNKISETREMKRSQERNSKTLEGLTDGYRSHSVDLNKVLSSHHYTEQEFKHIRSTVMDLKEEVRSLKRSVGRLDQSSMLTTRTASLPPAGLSSSRVQGSHRTRRAAEPHPETLDRDSDLELSPSPSPSPSPSLGDISSDDLSSLPDLHSRAPCTAESKYATGLSSELEGSDIGETGSDLEDDGDVASFAAHLDELSDSPCELNL</sequence>
<keyword evidence="4" id="KW-1185">Reference proteome</keyword>
<reference evidence="3 4" key="1">
    <citation type="submission" date="2021-05" db="EMBL/GenBank/DDBJ databases">
        <authorList>
            <person name="Zahm M."/>
            <person name="Klopp C."/>
            <person name="Cabau C."/>
            <person name="Kuhl H."/>
            <person name="Suciu R."/>
            <person name="Ciorpac M."/>
            <person name="Holostenco D."/>
            <person name="Gessner J."/>
            <person name="Wuertz S."/>
            <person name="Hohne C."/>
            <person name="Stock M."/>
            <person name="Gislard M."/>
            <person name="Lluch J."/>
            <person name="Milhes M."/>
            <person name="Lampietro C."/>
            <person name="Lopez Roques C."/>
            <person name="Donnadieu C."/>
            <person name="Du K."/>
            <person name="Schartl M."/>
            <person name="Guiguen Y."/>
        </authorList>
    </citation>
    <scope>NUCLEOTIDE SEQUENCE [LARGE SCALE GENOMIC DNA]</scope>
    <source>
        <strain evidence="3">Hh-F2</strain>
        <tissue evidence="3">Blood</tissue>
    </source>
</reference>
<evidence type="ECO:0000256" key="2">
    <source>
        <dbReference type="SAM" id="MobiDB-lite"/>
    </source>
</evidence>
<feature type="compositionally biased region" description="Low complexity" evidence="2">
    <location>
        <begin position="330"/>
        <end position="345"/>
    </location>
</feature>
<feature type="compositionally biased region" description="Basic and acidic residues" evidence="2">
    <location>
        <begin position="205"/>
        <end position="218"/>
    </location>
</feature>
<feature type="compositionally biased region" description="Polar residues" evidence="2">
    <location>
        <begin position="273"/>
        <end position="283"/>
    </location>
</feature>
<name>A0ABR0ZID8_HUSHU</name>
<dbReference type="InterPro" id="IPR039284">
    <property type="entry name" value="CCDC159/163"/>
</dbReference>
<evidence type="ECO:0000313" key="3">
    <source>
        <dbReference type="EMBL" id="KAK6484381.1"/>
    </source>
</evidence>
<protein>
    <submittedName>
        <fullName evidence="3">Stress response protein NST1 isoform X1</fullName>
    </submittedName>
</protein>
<proteinExistence type="predicted"/>
<dbReference type="EMBL" id="JAHFZB010000011">
    <property type="protein sequence ID" value="KAK6484381.1"/>
    <property type="molecule type" value="Genomic_DNA"/>
</dbReference>